<proteinExistence type="inferred from homology"/>
<keyword evidence="6" id="KW-0119">Carbohydrate metabolism</keyword>
<dbReference type="AlphaFoldDB" id="A0A382ZNP8"/>
<evidence type="ECO:0000256" key="4">
    <source>
        <dbReference type="ARBA" id="ARBA00022723"/>
    </source>
</evidence>
<dbReference type="Gene3D" id="3.40.50.1000">
    <property type="entry name" value="HAD superfamily/HAD-like"/>
    <property type="match status" value="1"/>
</dbReference>
<protein>
    <recommendedName>
        <fullName evidence="7">D,D-heptose 1,7-bisphosphate phosphatase</fullName>
    </recommendedName>
</protein>
<keyword evidence="3" id="KW-0963">Cytoplasm</keyword>
<dbReference type="GO" id="GO:0016791">
    <property type="term" value="F:phosphatase activity"/>
    <property type="evidence" value="ECO:0007669"/>
    <property type="project" value="InterPro"/>
</dbReference>
<dbReference type="GO" id="GO:0046872">
    <property type="term" value="F:metal ion binding"/>
    <property type="evidence" value="ECO:0007669"/>
    <property type="project" value="UniProtKB-KW"/>
</dbReference>
<dbReference type="InterPro" id="IPR036412">
    <property type="entry name" value="HAD-like_sf"/>
</dbReference>
<keyword evidence="5" id="KW-0378">Hydrolase</keyword>
<dbReference type="GO" id="GO:0005737">
    <property type="term" value="C:cytoplasm"/>
    <property type="evidence" value="ECO:0007669"/>
    <property type="project" value="UniProtKB-SubCell"/>
</dbReference>
<dbReference type="PANTHER" id="PTHR42891:SF1">
    <property type="entry name" value="D-GLYCERO-BETA-D-MANNO-HEPTOSE-1,7-BISPHOSPHATE 7-PHOSPHATASE"/>
    <property type="match status" value="1"/>
</dbReference>
<dbReference type="SUPFAM" id="SSF56784">
    <property type="entry name" value="HAD-like"/>
    <property type="match status" value="1"/>
</dbReference>
<evidence type="ECO:0000256" key="6">
    <source>
        <dbReference type="ARBA" id="ARBA00023277"/>
    </source>
</evidence>
<organism evidence="8">
    <name type="scientific">marine metagenome</name>
    <dbReference type="NCBI Taxonomy" id="408172"/>
    <lineage>
        <taxon>unclassified sequences</taxon>
        <taxon>metagenomes</taxon>
        <taxon>ecological metagenomes</taxon>
    </lineage>
</organism>
<comment type="similarity">
    <text evidence="2">Belongs to the GmhB family.</text>
</comment>
<keyword evidence="4" id="KW-0479">Metal-binding</keyword>
<dbReference type="InterPro" id="IPR004446">
    <property type="entry name" value="Heptose_bisP_phosphatase"/>
</dbReference>
<evidence type="ECO:0000313" key="8">
    <source>
        <dbReference type="EMBL" id="SVD96705.1"/>
    </source>
</evidence>
<gene>
    <name evidence="8" type="ORF">METZ01_LOCUS449559</name>
</gene>
<evidence type="ECO:0000256" key="3">
    <source>
        <dbReference type="ARBA" id="ARBA00022490"/>
    </source>
</evidence>
<name>A0A382ZNP8_9ZZZZ</name>
<dbReference type="InterPro" id="IPR023214">
    <property type="entry name" value="HAD_sf"/>
</dbReference>
<dbReference type="PIRSF" id="PIRSF004682">
    <property type="entry name" value="GmhB"/>
    <property type="match status" value="1"/>
</dbReference>
<dbReference type="Pfam" id="PF13242">
    <property type="entry name" value="Hydrolase_like"/>
    <property type="match status" value="1"/>
</dbReference>
<sequence>NPDPGYINSIDQFEFYDFTMDAMKQLGDAGHRFCIITNQSGIGRGMIEVDKLSEIHDYILNTFHNNDLELLGIYYCPDHPDNATNFRKPGRGMFLEAAKDHNIEITKCLMMGDALSDIQAGVNLEMDTMLLLTGGGIDTADQLGKLRPNFIAENILDGANLLLDQPSS</sequence>
<dbReference type="InterPro" id="IPR006543">
    <property type="entry name" value="Histidinol-phos"/>
</dbReference>
<dbReference type="EMBL" id="UINC01185142">
    <property type="protein sequence ID" value="SVD96705.1"/>
    <property type="molecule type" value="Genomic_DNA"/>
</dbReference>
<dbReference type="NCBIfam" id="TIGR01656">
    <property type="entry name" value="Histidinol-ppas"/>
    <property type="match status" value="1"/>
</dbReference>
<dbReference type="NCBIfam" id="TIGR01662">
    <property type="entry name" value="HAD-SF-IIIA"/>
    <property type="match status" value="1"/>
</dbReference>
<dbReference type="InterPro" id="IPR006549">
    <property type="entry name" value="HAD-SF_hydro_IIIA"/>
</dbReference>
<evidence type="ECO:0000256" key="5">
    <source>
        <dbReference type="ARBA" id="ARBA00022801"/>
    </source>
</evidence>
<reference evidence="8" key="1">
    <citation type="submission" date="2018-05" db="EMBL/GenBank/DDBJ databases">
        <authorList>
            <person name="Lanie J.A."/>
            <person name="Ng W.-L."/>
            <person name="Kazmierczak K.M."/>
            <person name="Andrzejewski T.M."/>
            <person name="Davidsen T.M."/>
            <person name="Wayne K.J."/>
            <person name="Tettelin H."/>
            <person name="Glass J.I."/>
            <person name="Rusch D."/>
            <person name="Podicherti R."/>
            <person name="Tsui H.-C.T."/>
            <person name="Winkler M.E."/>
        </authorList>
    </citation>
    <scope>NUCLEOTIDE SEQUENCE</scope>
</reference>
<evidence type="ECO:0000256" key="7">
    <source>
        <dbReference type="ARBA" id="ARBA00031828"/>
    </source>
</evidence>
<comment type="subcellular location">
    <subcellularLocation>
        <location evidence="1">Cytoplasm</location>
    </subcellularLocation>
</comment>
<evidence type="ECO:0000256" key="1">
    <source>
        <dbReference type="ARBA" id="ARBA00004496"/>
    </source>
</evidence>
<feature type="non-terminal residue" evidence="8">
    <location>
        <position position="1"/>
    </location>
</feature>
<evidence type="ECO:0000256" key="2">
    <source>
        <dbReference type="ARBA" id="ARBA00005628"/>
    </source>
</evidence>
<dbReference type="GO" id="GO:0005975">
    <property type="term" value="P:carbohydrate metabolic process"/>
    <property type="evidence" value="ECO:0007669"/>
    <property type="project" value="InterPro"/>
</dbReference>
<accession>A0A382ZNP8</accession>
<dbReference type="PANTHER" id="PTHR42891">
    <property type="entry name" value="D-GLYCERO-BETA-D-MANNO-HEPTOSE-1,7-BISPHOSPHATE 7-PHOSPHATASE"/>
    <property type="match status" value="1"/>
</dbReference>